<protein>
    <submittedName>
        <fullName evidence="1">ORF920</fullName>
    </submittedName>
</protein>
<dbReference type="Proteomes" id="UP000267516">
    <property type="component" value="Segment"/>
</dbReference>
<dbReference type="EMBL" id="MF768985">
    <property type="protein sequence ID" value="ATU83629.1"/>
    <property type="molecule type" value="Genomic_DNA"/>
</dbReference>
<evidence type="ECO:0000313" key="1">
    <source>
        <dbReference type="EMBL" id="ATU83629.1"/>
    </source>
</evidence>
<name>A0A2D3I5G1_9VIRU</name>
<organism evidence="1">
    <name type="scientific">White spot syndrome virus</name>
    <dbReference type="NCBI Taxonomy" id="342409"/>
    <lineage>
        <taxon>Viruses</taxon>
        <taxon>Viruses incertae sedis</taxon>
        <taxon>Naldaviricetes</taxon>
        <taxon>Nimaviridae</taxon>
        <taxon>Whispovirus</taxon>
    </lineage>
</organism>
<accession>A0A2D3I5G1</accession>
<sequence length="104" mass="11128">MKSWTENPSSFGFIVCSSWTETHLENTTTLVSISIPASSSLVEISGSVATHSRSAGTLNVRSLVFDITQTLSISGQKYRSVRGAPASVVAGARLTLFSFVRSEE</sequence>
<proteinExistence type="predicted"/>
<reference evidence="1" key="1">
    <citation type="journal article" date="2018" name="Aquaculture">
        <title>Complete genome sequence of a white spot syndrome virus associated with a disease incursion in Australia.</title>
        <authorList>
            <person name="Oakey J."/>
            <person name="Smith C.S."/>
        </authorList>
    </citation>
    <scope>NUCLEOTIDE SEQUENCE [LARGE SCALE GENOMIC DNA]</scope>
    <source>
        <strain evidence="1">WSSV-AU</strain>
    </source>
</reference>